<keyword evidence="2" id="KW-1185">Reference proteome</keyword>
<gene>
    <name evidence="1" type="ORF">R9Z33_07575</name>
</gene>
<reference evidence="1 2" key="1">
    <citation type="submission" date="2023-11" db="EMBL/GenBank/DDBJ databases">
        <title>Arctic aerobic anoxygenic photoheterotroph Sediminicoccus rosea KRV36 adapts its photosynthesis to long days of polar summer.</title>
        <authorList>
            <person name="Tomasch J."/>
            <person name="Kopejtka K."/>
            <person name="Bily T."/>
            <person name="Gardiner A.T."/>
            <person name="Gardian Z."/>
            <person name="Shivaramu S."/>
            <person name="Koblizek M."/>
            <person name="Engelhardt F."/>
            <person name="Kaftan D."/>
        </authorList>
    </citation>
    <scope>NUCLEOTIDE SEQUENCE [LARGE SCALE GENOMIC DNA]</scope>
    <source>
        <strain evidence="1 2">R-30</strain>
    </source>
</reference>
<evidence type="ECO:0000313" key="2">
    <source>
        <dbReference type="Proteomes" id="UP001305521"/>
    </source>
</evidence>
<dbReference type="Proteomes" id="UP001305521">
    <property type="component" value="Chromosome"/>
</dbReference>
<name>A0ABZ0PLW3_9PROT</name>
<accession>A0ABZ0PLW3</accession>
<organism evidence="1 2">
    <name type="scientific">Sediminicoccus rosea</name>
    <dbReference type="NCBI Taxonomy" id="1225128"/>
    <lineage>
        <taxon>Bacteria</taxon>
        <taxon>Pseudomonadati</taxon>
        <taxon>Pseudomonadota</taxon>
        <taxon>Alphaproteobacteria</taxon>
        <taxon>Acetobacterales</taxon>
        <taxon>Roseomonadaceae</taxon>
        <taxon>Sediminicoccus</taxon>
    </lineage>
</organism>
<dbReference type="EMBL" id="CP137852">
    <property type="protein sequence ID" value="WPB86730.1"/>
    <property type="molecule type" value="Genomic_DNA"/>
</dbReference>
<dbReference type="RefSeq" id="WP_318650699.1">
    <property type="nucleotide sequence ID" value="NZ_CP137852.1"/>
</dbReference>
<evidence type="ECO:0000313" key="1">
    <source>
        <dbReference type="EMBL" id="WPB86730.1"/>
    </source>
</evidence>
<protein>
    <submittedName>
        <fullName evidence="1">Uncharacterized protein</fullName>
    </submittedName>
</protein>
<proteinExistence type="predicted"/>
<sequence length="65" mass="7346">MAEHRGCVFTVGPLKGRNNWRWTTYDGATSAAKPVSTGEVMGQHERVAKQEAMAAIDEWRKKNRE</sequence>